<evidence type="ECO:0000313" key="2">
    <source>
        <dbReference type="Proteomes" id="UP000092713"/>
    </source>
</evidence>
<dbReference type="Proteomes" id="UP000092713">
    <property type="component" value="Unassembled WGS sequence"/>
</dbReference>
<protein>
    <submittedName>
        <fullName evidence="1">Uncharacterized protein</fullName>
    </submittedName>
</protein>
<dbReference type="OrthoDB" id="7063656at2"/>
<dbReference type="RefSeq" id="WP_150127606.1">
    <property type="nucleotide sequence ID" value="NZ_LOCQ01000023.1"/>
</dbReference>
<sequence>MGFFSGIKSTFKKSEAAVVVQNLFEIQANAGIFQYDPAKIATHLVAHVWSQTPDIFEGKFGVRPHKLAVAAVALGNGFFVFERDLSLRASCLVALGEILKTIGVNGELFQLNNVDHKLFESAMQMFTEEAEQAETREGNFLG</sequence>
<gene>
    <name evidence="1" type="ORF">ASR47_104013</name>
</gene>
<dbReference type="EMBL" id="LOCQ01000023">
    <property type="protein sequence ID" value="OBV41653.1"/>
    <property type="molecule type" value="Genomic_DNA"/>
</dbReference>
<keyword evidence="2" id="KW-1185">Reference proteome</keyword>
<proteinExistence type="predicted"/>
<comment type="caution">
    <text evidence="1">The sequence shown here is derived from an EMBL/GenBank/DDBJ whole genome shotgun (WGS) entry which is preliminary data.</text>
</comment>
<accession>A0A1A7CBH0</accession>
<organism evidence="1 2">
    <name type="scientific">Janthinobacterium psychrotolerans</name>
    <dbReference type="NCBI Taxonomy" id="1747903"/>
    <lineage>
        <taxon>Bacteria</taxon>
        <taxon>Pseudomonadati</taxon>
        <taxon>Pseudomonadota</taxon>
        <taxon>Betaproteobacteria</taxon>
        <taxon>Burkholderiales</taxon>
        <taxon>Oxalobacteraceae</taxon>
        <taxon>Janthinobacterium</taxon>
    </lineage>
</organism>
<dbReference type="AlphaFoldDB" id="A0A1A7CBH0"/>
<reference evidence="1 2" key="1">
    <citation type="submission" date="2016-04" db="EMBL/GenBank/DDBJ databases">
        <title>Draft genome sequence of Janthinobacterium psychrotolerans sp. nov., isolated from freshwater sediments in Denmark.</title>
        <authorList>
            <person name="Gong X."/>
            <person name="Skrivergaard S."/>
            <person name="Korsgaard B.S."/>
            <person name="Schreiber L."/>
            <person name="Marshall I.P."/>
            <person name="Finster K."/>
            <person name="Schramm A."/>
        </authorList>
    </citation>
    <scope>NUCLEOTIDE SEQUENCE [LARGE SCALE GENOMIC DNA]</scope>
    <source>
        <strain evidence="1 2">S3-2</strain>
    </source>
</reference>
<evidence type="ECO:0000313" key="1">
    <source>
        <dbReference type="EMBL" id="OBV41653.1"/>
    </source>
</evidence>
<name>A0A1A7CBH0_9BURK</name>